<name>A0A8H6RKS4_9PEZI</name>
<dbReference type="EMBL" id="JABCIY010000114">
    <property type="protein sequence ID" value="KAF7192668.1"/>
    <property type="molecule type" value="Genomic_DNA"/>
</dbReference>
<sequence length="668" mass="73673">MATTTVTATTLDSLPDQSRANTTDVKGPSLTGNFRWEDVLVPATAGRGTVKWQFQRRALALYIVAAAVGLLAFYTLRNPSLRAAGIGLLFPGAGLIAVCSITSILAFVVSTALIPLTLFAWFGAGGILFPILQWTGTTALAAWLAGDYLLEVAAPLWITVCAAGIAWIVQKTRSSNEEAQAKRVKRNEYLINSVMQSQASAKKPAPGTRELDERTLRFVQWSIELGLKPKDDFSYHDIIDQFQTSAIRYQLYEAVSDLGMCQYIYTPNFHGYLSEASRGAIEKSLTERVIGFWKYESSWGKFKLRDWDPVKEDNIMVSGYLLTAVGIYQSNTGDDRYSKPGSLRMEVSPKHVYPYDFGSIAEAVNDNWVRNPYCLFPCEPNWIYTPCNLVGITGIKLSDRMLGRSHGDDLKDRFETSLEEEFSQQDGSILPIRSELTGFTIPGLAGRLSDGVNAILCAAYLPHIAHRNWAFTKNEAMKWTKDGKLEFVDLVGADNLDPGNYKPGIGYMHPVFAAAAAEFGDLKIRDQLLKQLDEEHHPVFTTKTGALKNKGLSTLGQGTALRARLGAYQDWVDMITKGLPENVRKGPILDSVPFPDVLVAKAYSQDGESIDLIFYPGKKPGIFDLGFTRLVPGREYLLAGKSEIADKNGRAGFSVEIDGRTALKLTPV</sequence>
<dbReference type="OrthoDB" id="9979195at2759"/>
<proteinExistence type="predicted"/>
<keyword evidence="2" id="KW-0472">Membrane</keyword>
<keyword evidence="5" id="KW-1185">Reference proteome</keyword>
<evidence type="ECO:0000313" key="4">
    <source>
        <dbReference type="EMBL" id="KAF7192668.1"/>
    </source>
</evidence>
<evidence type="ECO:0000259" key="3">
    <source>
        <dbReference type="Pfam" id="PF18566"/>
    </source>
</evidence>
<dbReference type="AlphaFoldDB" id="A0A8H6RKS4"/>
<feature type="compositionally biased region" description="Low complexity" evidence="1">
    <location>
        <begin position="1"/>
        <end position="10"/>
    </location>
</feature>
<keyword evidence="2" id="KW-1133">Transmembrane helix</keyword>
<keyword evidence="4" id="KW-0413">Isomerase</keyword>
<feature type="transmembrane region" description="Helical" evidence="2">
    <location>
        <begin position="116"/>
        <end position="136"/>
    </location>
</feature>
<feature type="compositionally biased region" description="Polar residues" evidence="1">
    <location>
        <begin position="11"/>
        <end position="24"/>
    </location>
</feature>
<accession>A0A8H6RKS4</accession>
<gene>
    <name evidence="4" type="ORF">HII31_05985</name>
</gene>
<dbReference type="InterPro" id="IPR041411">
    <property type="entry name" value="Ldi"/>
</dbReference>
<feature type="transmembrane region" description="Helical" evidence="2">
    <location>
        <begin position="59"/>
        <end position="76"/>
    </location>
</feature>
<reference evidence="4" key="1">
    <citation type="submission" date="2020-04" db="EMBL/GenBank/DDBJ databases">
        <title>Draft genome resource of the tomato pathogen Pseudocercospora fuligena.</title>
        <authorList>
            <person name="Zaccaron A."/>
        </authorList>
    </citation>
    <scope>NUCLEOTIDE SEQUENCE</scope>
    <source>
        <strain evidence="4">PF001</strain>
    </source>
</reference>
<keyword evidence="2" id="KW-0812">Transmembrane</keyword>
<evidence type="ECO:0000256" key="1">
    <source>
        <dbReference type="SAM" id="MobiDB-lite"/>
    </source>
</evidence>
<evidence type="ECO:0000256" key="2">
    <source>
        <dbReference type="SAM" id="Phobius"/>
    </source>
</evidence>
<feature type="transmembrane region" description="Helical" evidence="2">
    <location>
        <begin position="88"/>
        <end position="109"/>
    </location>
</feature>
<dbReference type="Proteomes" id="UP000660729">
    <property type="component" value="Unassembled WGS sequence"/>
</dbReference>
<comment type="caution">
    <text evidence="4">The sequence shown here is derived from an EMBL/GenBank/DDBJ whole genome shotgun (WGS) entry which is preliminary data.</text>
</comment>
<feature type="region of interest" description="Disordered" evidence="1">
    <location>
        <begin position="1"/>
        <end position="26"/>
    </location>
</feature>
<dbReference type="Pfam" id="PF18566">
    <property type="entry name" value="Ldi"/>
    <property type="match status" value="1"/>
</dbReference>
<feature type="domain" description="Linalool dehydratase/isomerase" evidence="3">
    <location>
        <begin position="248"/>
        <end position="550"/>
    </location>
</feature>
<protein>
    <submittedName>
        <fullName evidence="4">Linalool dehydratase/isomerase</fullName>
    </submittedName>
</protein>
<organism evidence="4 5">
    <name type="scientific">Pseudocercospora fuligena</name>
    <dbReference type="NCBI Taxonomy" id="685502"/>
    <lineage>
        <taxon>Eukaryota</taxon>
        <taxon>Fungi</taxon>
        <taxon>Dikarya</taxon>
        <taxon>Ascomycota</taxon>
        <taxon>Pezizomycotina</taxon>
        <taxon>Dothideomycetes</taxon>
        <taxon>Dothideomycetidae</taxon>
        <taxon>Mycosphaerellales</taxon>
        <taxon>Mycosphaerellaceae</taxon>
        <taxon>Pseudocercospora</taxon>
    </lineage>
</organism>
<dbReference type="GO" id="GO:0016853">
    <property type="term" value="F:isomerase activity"/>
    <property type="evidence" value="ECO:0007669"/>
    <property type="project" value="UniProtKB-KW"/>
</dbReference>
<evidence type="ECO:0000313" key="5">
    <source>
        <dbReference type="Proteomes" id="UP000660729"/>
    </source>
</evidence>